<evidence type="ECO:0000256" key="5">
    <source>
        <dbReference type="ARBA" id="ARBA00022989"/>
    </source>
</evidence>
<sequence>MKRTGKLAPYIFAVLLLSLIALPFIWQVLTSLMSPGEIASGRSWPKTIYFKNYLEVFSGRYSFLRYIANSFIISGTTALLSIAIGCLAAYALARMRLRHKNIFLLAILSAAMLPQIAAISPLFLLLRRAGLLNTYWGLIIPYTGFNLPLAVWMLYNFFRQLPPEMEEAAALDGAGFMETIRYVLLPLAAPGVFTAAILVFIFCWNEFLLALTLNTRESMRTVTVGIAMFPGLHEVPWGAIFAAATVITLPLVILVLVLQKRIVSGLMAGAIKS</sequence>
<keyword evidence="2 7" id="KW-0813">Transport</keyword>
<dbReference type="PANTHER" id="PTHR32243">
    <property type="entry name" value="MALTOSE TRANSPORT SYSTEM PERMEASE-RELATED"/>
    <property type="match status" value="1"/>
</dbReference>
<dbReference type="InterPro" id="IPR000515">
    <property type="entry name" value="MetI-like"/>
</dbReference>
<evidence type="ECO:0000256" key="7">
    <source>
        <dbReference type="RuleBase" id="RU363032"/>
    </source>
</evidence>
<keyword evidence="5 7" id="KW-1133">Transmembrane helix</keyword>
<evidence type="ECO:0000256" key="1">
    <source>
        <dbReference type="ARBA" id="ARBA00004651"/>
    </source>
</evidence>
<feature type="transmembrane region" description="Helical" evidence="7">
    <location>
        <begin position="179"/>
        <end position="202"/>
    </location>
</feature>
<dbReference type="SUPFAM" id="SSF161098">
    <property type="entry name" value="MetI-like"/>
    <property type="match status" value="1"/>
</dbReference>
<accession>A0A1F5RG26</accession>
<dbReference type="Proteomes" id="UP000177230">
    <property type="component" value="Unassembled WGS sequence"/>
</dbReference>
<dbReference type="InterPro" id="IPR035906">
    <property type="entry name" value="MetI-like_sf"/>
</dbReference>
<keyword evidence="3" id="KW-1003">Cell membrane</keyword>
<protein>
    <submittedName>
        <fullName evidence="9">Sugar ABC transporter permease</fullName>
    </submittedName>
</protein>
<reference evidence="9 10" key="1">
    <citation type="journal article" date="2016" name="Nat. Commun.">
        <title>Thousands of microbial genomes shed light on interconnected biogeochemical processes in an aquifer system.</title>
        <authorList>
            <person name="Anantharaman K."/>
            <person name="Brown C.T."/>
            <person name="Hug L.A."/>
            <person name="Sharon I."/>
            <person name="Castelle C.J."/>
            <person name="Probst A.J."/>
            <person name="Thomas B.C."/>
            <person name="Singh A."/>
            <person name="Wilkins M.J."/>
            <person name="Karaoz U."/>
            <person name="Brodie E.L."/>
            <person name="Williams K.H."/>
            <person name="Hubbard S.S."/>
            <person name="Banfield J.F."/>
        </authorList>
    </citation>
    <scope>NUCLEOTIDE SEQUENCE [LARGE SCALE GENOMIC DNA]</scope>
</reference>
<dbReference type="Gene3D" id="1.10.3720.10">
    <property type="entry name" value="MetI-like"/>
    <property type="match status" value="1"/>
</dbReference>
<feature type="transmembrane region" description="Helical" evidence="7">
    <location>
        <begin position="7"/>
        <end position="26"/>
    </location>
</feature>
<feature type="transmembrane region" description="Helical" evidence="7">
    <location>
        <begin position="135"/>
        <end position="158"/>
    </location>
</feature>
<organism evidence="9 10">
    <name type="scientific">Candidatus Edwardsbacteria bacterium GWF2_54_11</name>
    <dbReference type="NCBI Taxonomy" id="1817851"/>
    <lineage>
        <taxon>Bacteria</taxon>
        <taxon>Candidatus Edwardsiibacteriota</taxon>
    </lineage>
</organism>
<evidence type="ECO:0000256" key="4">
    <source>
        <dbReference type="ARBA" id="ARBA00022692"/>
    </source>
</evidence>
<evidence type="ECO:0000259" key="8">
    <source>
        <dbReference type="PROSITE" id="PS50928"/>
    </source>
</evidence>
<evidence type="ECO:0000313" key="10">
    <source>
        <dbReference type="Proteomes" id="UP000177230"/>
    </source>
</evidence>
<feature type="transmembrane region" description="Helical" evidence="7">
    <location>
        <begin position="66"/>
        <end position="90"/>
    </location>
</feature>
<proteinExistence type="inferred from homology"/>
<evidence type="ECO:0000313" key="9">
    <source>
        <dbReference type="EMBL" id="OGF13457.1"/>
    </source>
</evidence>
<feature type="transmembrane region" description="Helical" evidence="7">
    <location>
        <begin position="102"/>
        <end position="123"/>
    </location>
</feature>
<dbReference type="AlphaFoldDB" id="A0A1F5RG26"/>
<evidence type="ECO:0000256" key="2">
    <source>
        <dbReference type="ARBA" id="ARBA00022448"/>
    </source>
</evidence>
<evidence type="ECO:0000256" key="3">
    <source>
        <dbReference type="ARBA" id="ARBA00022475"/>
    </source>
</evidence>
<evidence type="ECO:0000256" key="6">
    <source>
        <dbReference type="ARBA" id="ARBA00023136"/>
    </source>
</evidence>
<dbReference type="GO" id="GO:0005886">
    <property type="term" value="C:plasma membrane"/>
    <property type="evidence" value="ECO:0007669"/>
    <property type="project" value="UniProtKB-SubCell"/>
</dbReference>
<keyword evidence="4 7" id="KW-0812">Transmembrane</keyword>
<dbReference type="PROSITE" id="PS50928">
    <property type="entry name" value="ABC_TM1"/>
    <property type="match status" value="1"/>
</dbReference>
<name>A0A1F5RG26_9BACT</name>
<dbReference type="GO" id="GO:0055085">
    <property type="term" value="P:transmembrane transport"/>
    <property type="evidence" value="ECO:0007669"/>
    <property type="project" value="InterPro"/>
</dbReference>
<comment type="caution">
    <text evidence="9">The sequence shown here is derived from an EMBL/GenBank/DDBJ whole genome shotgun (WGS) entry which is preliminary data.</text>
</comment>
<gene>
    <name evidence="9" type="ORF">A2024_06345</name>
</gene>
<feature type="domain" description="ABC transmembrane type-1" evidence="8">
    <location>
        <begin position="67"/>
        <end position="258"/>
    </location>
</feature>
<dbReference type="PANTHER" id="PTHR32243:SF18">
    <property type="entry name" value="INNER MEMBRANE ABC TRANSPORTER PERMEASE PROTEIN YCJP"/>
    <property type="match status" value="1"/>
</dbReference>
<feature type="transmembrane region" description="Helical" evidence="7">
    <location>
        <begin position="237"/>
        <end position="258"/>
    </location>
</feature>
<comment type="subcellular location">
    <subcellularLocation>
        <location evidence="1 7">Cell membrane</location>
        <topology evidence="1 7">Multi-pass membrane protein</topology>
    </subcellularLocation>
</comment>
<dbReference type="Pfam" id="PF00528">
    <property type="entry name" value="BPD_transp_1"/>
    <property type="match status" value="1"/>
</dbReference>
<dbReference type="InterPro" id="IPR050901">
    <property type="entry name" value="BP-dep_ABC_trans_perm"/>
</dbReference>
<comment type="similarity">
    <text evidence="7">Belongs to the binding-protein-dependent transport system permease family.</text>
</comment>
<dbReference type="CDD" id="cd06261">
    <property type="entry name" value="TM_PBP2"/>
    <property type="match status" value="1"/>
</dbReference>
<keyword evidence="6 7" id="KW-0472">Membrane</keyword>
<dbReference type="EMBL" id="MFFM01000017">
    <property type="protein sequence ID" value="OGF13457.1"/>
    <property type="molecule type" value="Genomic_DNA"/>
</dbReference>